<proteinExistence type="predicted"/>
<feature type="compositionally biased region" description="Polar residues" evidence="1">
    <location>
        <begin position="167"/>
        <end position="185"/>
    </location>
</feature>
<keyword evidence="3" id="KW-1185">Reference proteome</keyword>
<evidence type="ECO:0000256" key="1">
    <source>
        <dbReference type="SAM" id="MobiDB-lite"/>
    </source>
</evidence>
<feature type="compositionally biased region" description="Polar residues" evidence="1">
    <location>
        <begin position="151"/>
        <end position="160"/>
    </location>
</feature>
<feature type="compositionally biased region" description="Basic and acidic residues" evidence="1">
    <location>
        <begin position="77"/>
        <end position="86"/>
    </location>
</feature>
<feature type="region of interest" description="Disordered" evidence="1">
    <location>
        <begin position="1"/>
        <end position="111"/>
    </location>
</feature>
<dbReference type="AlphaFoldDB" id="A0A4S4CZX9"/>
<feature type="region of interest" description="Disordered" evidence="1">
    <location>
        <begin position="141"/>
        <end position="196"/>
    </location>
</feature>
<comment type="caution">
    <text evidence="2">The sequence shown here is derived from an EMBL/GenBank/DDBJ whole genome shotgun (WGS) entry which is preliminary data.</text>
</comment>
<evidence type="ECO:0000313" key="2">
    <source>
        <dbReference type="EMBL" id="THF95479.1"/>
    </source>
</evidence>
<dbReference type="PANTHER" id="PTHR38932">
    <property type="entry name" value="BNAC03G64660D PROTEIN"/>
    <property type="match status" value="1"/>
</dbReference>
<dbReference type="PANTHER" id="PTHR38932:SF1">
    <property type="entry name" value="DUF4005 DOMAIN-CONTAINING PROTEIN"/>
    <property type="match status" value="1"/>
</dbReference>
<feature type="compositionally biased region" description="Polar residues" evidence="1">
    <location>
        <begin position="10"/>
        <end position="36"/>
    </location>
</feature>
<gene>
    <name evidence="2" type="ORF">TEA_003553</name>
</gene>
<dbReference type="EMBL" id="SDRB02013256">
    <property type="protein sequence ID" value="THF95479.1"/>
    <property type="molecule type" value="Genomic_DNA"/>
</dbReference>
<reference evidence="2 3" key="1">
    <citation type="journal article" date="2018" name="Proc. Natl. Acad. Sci. U.S.A.">
        <title>Draft genome sequence of Camellia sinensis var. sinensis provides insights into the evolution of the tea genome and tea quality.</title>
        <authorList>
            <person name="Wei C."/>
            <person name="Yang H."/>
            <person name="Wang S."/>
            <person name="Zhao J."/>
            <person name="Liu C."/>
            <person name="Gao L."/>
            <person name="Xia E."/>
            <person name="Lu Y."/>
            <person name="Tai Y."/>
            <person name="She G."/>
            <person name="Sun J."/>
            <person name="Cao H."/>
            <person name="Tong W."/>
            <person name="Gao Q."/>
            <person name="Li Y."/>
            <person name="Deng W."/>
            <person name="Jiang X."/>
            <person name="Wang W."/>
            <person name="Chen Q."/>
            <person name="Zhang S."/>
            <person name="Li H."/>
            <person name="Wu J."/>
            <person name="Wang P."/>
            <person name="Li P."/>
            <person name="Shi C."/>
            <person name="Zheng F."/>
            <person name="Jian J."/>
            <person name="Huang B."/>
            <person name="Shan D."/>
            <person name="Shi M."/>
            <person name="Fang C."/>
            <person name="Yue Y."/>
            <person name="Li F."/>
            <person name="Li D."/>
            <person name="Wei S."/>
            <person name="Han B."/>
            <person name="Jiang C."/>
            <person name="Yin Y."/>
            <person name="Xia T."/>
            <person name="Zhang Z."/>
            <person name="Bennetzen J.L."/>
            <person name="Zhao S."/>
            <person name="Wan X."/>
        </authorList>
    </citation>
    <scope>NUCLEOTIDE SEQUENCE [LARGE SCALE GENOMIC DNA]</scope>
    <source>
        <strain evidence="3">cv. Shuchazao</strain>
        <tissue evidence="2">Leaf</tissue>
    </source>
</reference>
<organism evidence="2 3">
    <name type="scientific">Camellia sinensis var. sinensis</name>
    <name type="common">China tea</name>
    <dbReference type="NCBI Taxonomy" id="542762"/>
    <lineage>
        <taxon>Eukaryota</taxon>
        <taxon>Viridiplantae</taxon>
        <taxon>Streptophyta</taxon>
        <taxon>Embryophyta</taxon>
        <taxon>Tracheophyta</taxon>
        <taxon>Spermatophyta</taxon>
        <taxon>Magnoliopsida</taxon>
        <taxon>eudicotyledons</taxon>
        <taxon>Gunneridae</taxon>
        <taxon>Pentapetalae</taxon>
        <taxon>asterids</taxon>
        <taxon>Ericales</taxon>
        <taxon>Theaceae</taxon>
        <taxon>Camellia</taxon>
    </lineage>
</organism>
<name>A0A4S4CZX9_CAMSN</name>
<feature type="compositionally biased region" description="Basic and acidic residues" evidence="1">
    <location>
        <begin position="187"/>
        <end position="196"/>
    </location>
</feature>
<evidence type="ECO:0000313" key="3">
    <source>
        <dbReference type="Proteomes" id="UP000306102"/>
    </source>
</evidence>
<accession>A0A4S4CZX9</accession>
<sequence length="196" mass="21870">MMVKREEQNDSFTLPYNSDSIPLPKNVSQSPSLLDSTAKENQNDSLPSGDKIPKPYVQKLSMTLFPLSKGPKKNSRHTRELQEDTKLPISSSSILRPRAVVSSPDNDKMIGNQNKVISKRPLALKKQSLEQYSTSQVNAIHDKAASPLSMRLNTREATQSKSDHKQCNSTKPAVSTQKRSITLQGETKLHDDLNMK</sequence>
<protein>
    <submittedName>
        <fullName evidence="2">Uncharacterized protein</fullName>
    </submittedName>
</protein>
<dbReference type="Proteomes" id="UP000306102">
    <property type="component" value="Unassembled WGS sequence"/>
</dbReference>